<dbReference type="GeneID" id="62197997"/>
<keyword evidence="6" id="KW-1185">Reference proteome</keyword>
<organism evidence="5 6">
    <name type="scientific">Eeniella nana</name>
    <name type="common">Yeast</name>
    <name type="synonym">Brettanomyces nanus</name>
    <dbReference type="NCBI Taxonomy" id="13502"/>
    <lineage>
        <taxon>Eukaryota</taxon>
        <taxon>Fungi</taxon>
        <taxon>Dikarya</taxon>
        <taxon>Ascomycota</taxon>
        <taxon>Saccharomycotina</taxon>
        <taxon>Pichiomycetes</taxon>
        <taxon>Pichiales</taxon>
        <taxon>Pichiaceae</taxon>
        <taxon>Brettanomyces</taxon>
    </lineage>
</organism>
<reference evidence="5" key="1">
    <citation type="submission" date="2020-10" db="EMBL/GenBank/DDBJ databases">
        <authorList>
            <person name="Roach M.J.R."/>
        </authorList>
    </citation>
    <scope>NUCLEOTIDE SEQUENCE</scope>
    <source>
        <strain evidence="5">CBS 1945</strain>
    </source>
</reference>
<dbReference type="GO" id="GO:0005739">
    <property type="term" value="C:mitochondrion"/>
    <property type="evidence" value="ECO:0007669"/>
    <property type="project" value="TreeGrafter"/>
</dbReference>
<dbReference type="PANTHER" id="PTHR11001">
    <property type="entry name" value="MITOCHONDRIAL FISSION PROCESS PROTEIN 1"/>
    <property type="match status" value="1"/>
</dbReference>
<name>A0A875RQJ6_EENNA</name>
<evidence type="ECO:0000256" key="4">
    <source>
        <dbReference type="SAM" id="MobiDB-lite"/>
    </source>
</evidence>
<evidence type="ECO:0000256" key="2">
    <source>
        <dbReference type="ARBA" id="ARBA00017835"/>
    </source>
</evidence>
<feature type="compositionally biased region" description="Basic and acidic residues" evidence="4">
    <location>
        <begin position="1"/>
        <end position="10"/>
    </location>
</feature>
<protein>
    <recommendedName>
        <fullName evidence="2">Mitochondrial fission process protein 1</fullName>
    </recommendedName>
    <alternativeName>
        <fullName evidence="3">Mitochondrial 18 kDa protein</fullName>
    </alternativeName>
</protein>
<dbReference type="PANTHER" id="PTHR11001:SF2">
    <property type="entry name" value="MITOCHONDRIAL FISSION PROCESS PROTEIN 1"/>
    <property type="match status" value="1"/>
</dbReference>
<gene>
    <name evidence="5" type="ORF">FOA43_004597</name>
</gene>
<dbReference type="OrthoDB" id="424969at2759"/>
<dbReference type="GO" id="GO:0000266">
    <property type="term" value="P:mitochondrial fission"/>
    <property type="evidence" value="ECO:0007669"/>
    <property type="project" value="TreeGrafter"/>
</dbReference>
<dbReference type="InterPro" id="IPR019560">
    <property type="entry name" value="Mitochondrial_18_kDa_protein"/>
</dbReference>
<proteinExistence type="inferred from homology"/>
<dbReference type="Pfam" id="PF10558">
    <property type="entry name" value="MTP18"/>
    <property type="match status" value="1"/>
</dbReference>
<evidence type="ECO:0000256" key="1">
    <source>
        <dbReference type="ARBA" id="ARBA00009224"/>
    </source>
</evidence>
<feature type="region of interest" description="Disordered" evidence="4">
    <location>
        <begin position="1"/>
        <end position="24"/>
    </location>
</feature>
<evidence type="ECO:0000313" key="5">
    <source>
        <dbReference type="EMBL" id="QPG77190.1"/>
    </source>
</evidence>
<dbReference type="EMBL" id="CP064815">
    <property type="protein sequence ID" value="QPG77190.1"/>
    <property type="molecule type" value="Genomic_DNA"/>
</dbReference>
<sequence>MRKMPSHTDEQIIESEYPDKDSTSTDTALRYSAYANRFRQIFLAAHRYVAYTSDIGESFRRVAHPNLVRLGYGISWSYVLGDVGYETWRARLRQKGSYYPGLRPWDPTPPANQDAASRYHGLDWKWVGVKRALFQSVASMLLPSFTIHLVVKYSAGIFKGSKYPRLRAIGPVGCGLAVVPLLPYAFDKPVEQAVDYLFASFK</sequence>
<evidence type="ECO:0000313" key="6">
    <source>
        <dbReference type="Proteomes" id="UP000662931"/>
    </source>
</evidence>
<comment type="similarity">
    <text evidence="1">Belongs to the MTFP1 family.</text>
</comment>
<dbReference type="RefSeq" id="XP_038780755.1">
    <property type="nucleotide sequence ID" value="XM_038924827.1"/>
</dbReference>
<dbReference type="Proteomes" id="UP000662931">
    <property type="component" value="Chromosome 4"/>
</dbReference>
<dbReference type="AlphaFoldDB" id="A0A875RQJ6"/>
<dbReference type="KEGG" id="bnn:FOA43_004597"/>
<evidence type="ECO:0000256" key="3">
    <source>
        <dbReference type="ARBA" id="ARBA00029631"/>
    </source>
</evidence>
<accession>A0A875RQJ6</accession>